<keyword evidence="5 9" id="KW-0627">Porphyrin biosynthesis</keyword>
<dbReference type="InterPro" id="IPR036108">
    <property type="entry name" value="4pyrrol_syn_uPrphyn_synt_sf"/>
</dbReference>
<reference evidence="11 12" key="1">
    <citation type="submission" date="2017-01" db="EMBL/GenBank/DDBJ databases">
        <title>Draft genome sequence of Bacillus oleronius.</title>
        <authorList>
            <person name="Allam M."/>
        </authorList>
    </citation>
    <scope>NUCLEOTIDE SEQUENCE [LARGE SCALE GENOMIC DNA]</scope>
    <source>
        <strain evidence="11 12">DSM 9356</strain>
    </source>
</reference>
<evidence type="ECO:0000256" key="8">
    <source>
        <dbReference type="ARBA" id="ARBA00048617"/>
    </source>
</evidence>
<evidence type="ECO:0000313" key="12">
    <source>
        <dbReference type="Proteomes" id="UP000189761"/>
    </source>
</evidence>
<evidence type="ECO:0000256" key="7">
    <source>
        <dbReference type="ARBA" id="ARBA00040167"/>
    </source>
</evidence>
<dbReference type="Gene3D" id="3.40.50.10090">
    <property type="match status" value="2"/>
</dbReference>
<evidence type="ECO:0000256" key="2">
    <source>
        <dbReference type="ARBA" id="ARBA00008133"/>
    </source>
</evidence>
<dbReference type="InterPro" id="IPR039793">
    <property type="entry name" value="UROS/Hem4"/>
</dbReference>
<sequence length="266" mass="29997">MIYDLPLAGKKILVTRGGRKGEELASKIISKGGSSSIIPLIDFTVNNDQHAREYVQKLPSYDWIIFTSQNGVNYFFEECTRLNPNFCPSDIKNNVAAVGSKTKEAVEKYGVKVGFYPSQFSAADFIVEFLKKEHSTKHILIAKGNLASRTIADGLEEKKVLVDEWIVYRTFFPYKSRDKLVQLLVDRELDYATFTSPSTFHHFMEVVTSCSLQYALKNIEFIAIGAVTKKAIEQYGFSVAASPEVYTIESMLDSLCQLAKLKEEKK</sequence>
<comment type="function">
    <text evidence="6 9">Catalyzes cyclization of the linear tetrapyrrole, hydroxymethylbilane, to the macrocyclic uroporphyrinogen III.</text>
</comment>
<dbReference type="EMBL" id="MTLA01000073">
    <property type="protein sequence ID" value="OOP68965.1"/>
    <property type="molecule type" value="Genomic_DNA"/>
</dbReference>
<dbReference type="CDD" id="cd06578">
    <property type="entry name" value="HemD"/>
    <property type="match status" value="1"/>
</dbReference>
<keyword evidence="4 9" id="KW-0456">Lyase</keyword>
<evidence type="ECO:0000313" key="11">
    <source>
        <dbReference type="EMBL" id="OOP68965.1"/>
    </source>
</evidence>
<organism evidence="11 12">
    <name type="scientific">Heyndrickxia oleronia</name>
    <dbReference type="NCBI Taxonomy" id="38875"/>
    <lineage>
        <taxon>Bacteria</taxon>
        <taxon>Bacillati</taxon>
        <taxon>Bacillota</taxon>
        <taxon>Bacilli</taxon>
        <taxon>Bacillales</taxon>
        <taxon>Bacillaceae</taxon>
        <taxon>Heyndrickxia</taxon>
    </lineage>
</organism>
<keyword evidence="12" id="KW-1185">Reference proteome</keyword>
<dbReference type="AlphaFoldDB" id="A0A8E2LEC0"/>
<dbReference type="Pfam" id="PF02602">
    <property type="entry name" value="HEM4"/>
    <property type="match status" value="1"/>
</dbReference>
<gene>
    <name evidence="11" type="ORF">BWZ43_07815</name>
</gene>
<dbReference type="SUPFAM" id="SSF69618">
    <property type="entry name" value="HemD-like"/>
    <property type="match status" value="1"/>
</dbReference>
<comment type="catalytic activity">
    <reaction evidence="8 9">
        <text>hydroxymethylbilane = uroporphyrinogen III + H2O</text>
        <dbReference type="Rhea" id="RHEA:18965"/>
        <dbReference type="ChEBI" id="CHEBI:15377"/>
        <dbReference type="ChEBI" id="CHEBI:57308"/>
        <dbReference type="ChEBI" id="CHEBI:57845"/>
        <dbReference type="EC" id="4.2.1.75"/>
    </reaction>
</comment>
<dbReference type="UniPathway" id="UPA00251">
    <property type="reaction ID" value="UER00320"/>
</dbReference>
<evidence type="ECO:0000256" key="4">
    <source>
        <dbReference type="ARBA" id="ARBA00023239"/>
    </source>
</evidence>
<dbReference type="PANTHER" id="PTHR38042:SF1">
    <property type="entry name" value="UROPORPHYRINOGEN-III SYNTHASE, CHLOROPLASTIC"/>
    <property type="match status" value="1"/>
</dbReference>
<dbReference type="RefSeq" id="WP_058002024.1">
    <property type="nucleotide sequence ID" value="NZ_CP065424.1"/>
</dbReference>
<dbReference type="PANTHER" id="PTHR38042">
    <property type="entry name" value="UROPORPHYRINOGEN-III SYNTHASE, CHLOROPLASTIC"/>
    <property type="match status" value="1"/>
</dbReference>
<name>A0A8E2LEC0_9BACI</name>
<dbReference type="GO" id="GO:0006782">
    <property type="term" value="P:protoporphyrinogen IX biosynthetic process"/>
    <property type="evidence" value="ECO:0007669"/>
    <property type="project" value="UniProtKB-UniRule"/>
</dbReference>
<dbReference type="InterPro" id="IPR003754">
    <property type="entry name" value="4pyrrol_synth_uPrphyn_synth"/>
</dbReference>
<proteinExistence type="inferred from homology"/>
<evidence type="ECO:0000256" key="5">
    <source>
        <dbReference type="ARBA" id="ARBA00023244"/>
    </source>
</evidence>
<evidence type="ECO:0000259" key="10">
    <source>
        <dbReference type="Pfam" id="PF02602"/>
    </source>
</evidence>
<dbReference type="GO" id="GO:0006780">
    <property type="term" value="P:uroporphyrinogen III biosynthetic process"/>
    <property type="evidence" value="ECO:0007669"/>
    <property type="project" value="UniProtKB-UniRule"/>
</dbReference>
<evidence type="ECO:0000256" key="9">
    <source>
        <dbReference type="RuleBase" id="RU366031"/>
    </source>
</evidence>
<comment type="similarity">
    <text evidence="2 9">Belongs to the uroporphyrinogen-III synthase family.</text>
</comment>
<accession>A0A8E2LEC0</accession>
<dbReference type="GO" id="GO:0004852">
    <property type="term" value="F:uroporphyrinogen-III synthase activity"/>
    <property type="evidence" value="ECO:0007669"/>
    <property type="project" value="UniProtKB-UniRule"/>
</dbReference>
<dbReference type="EC" id="4.2.1.75" evidence="3 9"/>
<dbReference type="Proteomes" id="UP000189761">
    <property type="component" value="Unassembled WGS sequence"/>
</dbReference>
<evidence type="ECO:0000256" key="6">
    <source>
        <dbReference type="ARBA" id="ARBA00037589"/>
    </source>
</evidence>
<comment type="caution">
    <text evidence="11">The sequence shown here is derived from an EMBL/GenBank/DDBJ whole genome shotgun (WGS) entry which is preliminary data.</text>
</comment>
<evidence type="ECO:0000256" key="3">
    <source>
        <dbReference type="ARBA" id="ARBA00013109"/>
    </source>
</evidence>
<feature type="domain" description="Tetrapyrrole biosynthesis uroporphyrinogen III synthase" evidence="10">
    <location>
        <begin position="23"/>
        <end position="252"/>
    </location>
</feature>
<protein>
    <recommendedName>
        <fullName evidence="7 9">Uroporphyrinogen-III synthase</fullName>
        <ecNumber evidence="3 9">4.2.1.75</ecNumber>
    </recommendedName>
</protein>
<comment type="pathway">
    <text evidence="1 9">Porphyrin-containing compound metabolism; protoporphyrin-IX biosynthesis; coproporphyrinogen-III from 5-aminolevulinate: step 3/4.</text>
</comment>
<evidence type="ECO:0000256" key="1">
    <source>
        <dbReference type="ARBA" id="ARBA00004772"/>
    </source>
</evidence>